<dbReference type="InterPro" id="IPR043502">
    <property type="entry name" value="DNA/RNA_pol_sf"/>
</dbReference>
<accession>A0A1S3ZKZ5</accession>
<dbReference type="Pfam" id="PF07727">
    <property type="entry name" value="RVT_2"/>
    <property type="match status" value="1"/>
</dbReference>
<dbReference type="CDD" id="cd09272">
    <property type="entry name" value="RNase_HI_RT_Ty1"/>
    <property type="match status" value="1"/>
</dbReference>
<feature type="domain" description="Reverse transcriptase Ty1/copia-type" evidence="1">
    <location>
        <begin position="1"/>
        <end position="152"/>
    </location>
</feature>
<name>A0A1S3ZKZ5_TOBAC</name>
<evidence type="ECO:0000313" key="2">
    <source>
        <dbReference type="RefSeq" id="XP_016465027.1"/>
    </source>
</evidence>
<evidence type="ECO:0000259" key="1">
    <source>
        <dbReference type="Pfam" id="PF07727"/>
    </source>
</evidence>
<dbReference type="RefSeq" id="XP_016465027.1">
    <property type="nucleotide sequence ID" value="XM_016609541.1"/>
</dbReference>
<dbReference type="KEGG" id="nta:107787924"/>
<sequence>MDVHNAFLNGDFEEEVYMDHRVCRLLKSLYGLKQASRQWNLKLTQVLLDSGFAQSKHDYSLFTKAGKNKFVLVLVYVDDLLVTWNDLEEIQNAKVALHQKFKLKDTGELKYFLGIEFARYKEGILMSQRKYALKMISDVGLADSKPKDTPMEQNMKLTSTEFDESINAGTSDEALEDRGSFQRLIEKLLYLTITRPDISYAVQCLSQFMHAPKRSHYEASLHIVRYIKRQSGLGILMSSKGTQQIEAYCDSHWASCHMSRKSVTVYCIKLGGSLISWKAKKKSIISISFAEAEYRSMSHTVT</sequence>
<dbReference type="PaxDb" id="4097-A0A1S3ZKZ5"/>
<dbReference type="SUPFAM" id="SSF56672">
    <property type="entry name" value="DNA/RNA polymerases"/>
    <property type="match status" value="1"/>
</dbReference>
<dbReference type="InterPro" id="IPR013103">
    <property type="entry name" value="RVT_2"/>
</dbReference>
<gene>
    <name evidence="2" type="primary">LOC107787924</name>
</gene>
<dbReference type="OrthoDB" id="851134at2759"/>
<protein>
    <submittedName>
        <fullName evidence="2">Uncharacterized mitochondrial protein AtMg00810-like</fullName>
    </submittedName>
</protein>
<dbReference type="PANTHER" id="PTHR11439">
    <property type="entry name" value="GAG-POL-RELATED RETROTRANSPOSON"/>
    <property type="match status" value="1"/>
</dbReference>
<dbReference type="STRING" id="4097.A0A1S3ZKZ5"/>
<dbReference type="AlphaFoldDB" id="A0A1S3ZKZ5"/>
<proteinExistence type="predicted"/>
<reference evidence="2" key="1">
    <citation type="submission" date="2025-08" db="UniProtKB">
        <authorList>
            <consortium name="RefSeq"/>
        </authorList>
    </citation>
    <scope>IDENTIFICATION</scope>
</reference>
<organism evidence="2">
    <name type="scientific">Nicotiana tabacum</name>
    <name type="common">Common tobacco</name>
    <dbReference type="NCBI Taxonomy" id="4097"/>
    <lineage>
        <taxon>Eukaryota</taxon>
        <taxon>Viridiplantae</taxon>
        <taxon>Streptophyta</taxon>
        <taxon>Embryophyta</taxon>
        <taxon>Tracheophyta</taxon>
        <taxon>Spermatophyta</taxon>
        <taxon>Magnoliopsida</taxon>
        <taxon>eudicotyledons</taxon>
        <taxon>Gunneridae</taxon>
        <taxon>Pentapetalae</taxon>
        <taxon>asterids</taxon>
        <taxon>lamiids</taxon>
        <taxon>Solanales</taxon>
        <taxon>Solanaceae</taxon>
        <taxon>Nicotianoideae</taxon>
        <taxon>Nicotianeae</taxon>
        <taxon>Nicotiana</taxon>
    </lineage>
</organism>
<dbReference type="PANTHER" id="PTHR11439:SF464">
    <property type="entry name" value="REVERSE TRANSCRIPTASE TY1_COPIA-TYPE DOMAIN-CONTAINING PROTEIN"/>
    <property type="match status" value="1"/>
</dbReference>